<dbReference type="Pfam" id="PF18759">
    <property type="entry name" value="Plavaka"/>
    <property type="match status" value="1"/>
</dbReference>
<protein>
    <submittedName>
        <fullName evidence="2">Uncharacterized protein</fullName>
    </submittedName>
</protein>
<gene>
    <name evidence="2" type="ORF">HGRIS_001169</name>
</gene>
<sequence>MPAPVLKDSELEELPASPHSTGDFYGDYHEDEFHWPQNKDHNRGGSTSPVVESDSELDAPDSDSDSEDSEPGDDTHDLEDENYLLHDLAQGYLFSENEIPNMPATCLQPKHGSHTVVKYPSTNAAIPIRREVNVKYATHDDDVPGAQWNPWAPFASRMDWGVARWAKLRGSSTAFTELLEIDGVADQLGLSFSNSRDLNNIIDTRLPARRPPFMHREIKVGDETYDVYYRDILACVKYLFSNPEFASELILKPERHYADEDETIRVYFDMHTGRWWWARQRDLETAKPGAIVIHIIISSDKTQVTLFRNKSAYPVYVTIGNLPKAIRQKPSHHGQILLGFLPTCKLENITNKAFRR</sequence>
<feature type="compositionally biased region" description="Acidic residues" evidence="1">
    <location>
        <begin position="53"/>
        <end position="78"/>
    </location>
</feature>
<accession>A0ABR3JPI3</accession>
<dbReference type="InterPro" id="IPR041078">
    <property type="entry name" value="Plavaka"/>
</dbReference>
<proteinExistence type="predicted"/>
<feature type="region of interest" description="Disordered" evidence="1">
    <location>
        <begin position="1"/>
        <end position="78"/>
    </location>
</feature>
<dbReference type="EMBL" id="JASNQZ010000005">
    <property type="protein sequence ID" value="KAL0957367.1"/>
    <property type="molecule type" value="Genomic_DNA"/>
</dbReference>
<name>A0ABR3JPI3_9AGAR</name>
<evidence type="ECO:0000256" key="1">
    <source>
        <dbReference type="SAM" id="MobiDB-lite"/>
    </source>
</evidence>
<organism evidence="2 3">
    <name type="scientific">Hohenbuehelia grisea</name>
    <dbReference type="NCBI Taxonomy" id="104357"/>
    <lineage>
        <taxon>Eukaryota</taxon>
        <taxon>Fungi</taxon>
        <taxon>Dikarya</taxon>
        <taxon>Basidiomycota</taxon>
        <taxon>Agaricomycotina</taxon>
        <taxon>Agaricomycetes</taxon>
        <taxon>Agaricomycetidae</taxon>
        <taxon>Agaricales</taxon>
        <taxon>Pleurotineae</taxon>
        <taxon>Pleurotaceae</taxon>
        <taxon>Hohenbuehelia</taxon>
    </lineage>
</organism>
<comment type="caution">
    <text evidence="2">The sequence shown here is derived from an EMBL/GenBank/DDBJ whole genome shotgun (WGS) entry which is preliminary data.</text>
</comment>
<evidence type="ECO:0000313" key="3">
    <source>
        <dbReference type="Proteomes" id="UP001556367"/>
    </source>
</evidence>
<reference evidence="3" key="1">
    <citation type="submission" date="2024-06" db="EMBL/GenBank/DDBJ databases">
        <title>Multi-omics analyses provide insights into the biosynthesis of the anticancer antibiotic pleurotin in Hohenbuehelia grisea.</title>
        <authorList>
            <person name="Weaver J.A."/>
            <person name="Alberti F."/>
        </authorList>
    </citation>
    <scope>NUCLEOTIDE SEQUENCE [LARGE SCALE GENOMIC DNA]</scope>
    <source>
        <strain evidence="3">T-177</strain>
    </source>
</reference>
<feature type="compositionally biased region" description="Basic and acidic residues" evidence="1">
    <location>
        <begin position="26"/>
        <end position="43"/>
    </location>
</feature>
<evidence type="ECO:0000313" key="2">
    <source>
        <dbReference type="EMBL" id="KAL0957367.1"/>
    </source>
</evidence>
<keyword evidence="3" id="KW-1185">Reference proteome</keyword>
<dbReference type="Proteomes" id="UP001556367">
    <property type="component" value="Unassembled WGS sequence"/>
</dbReference>